<dbReference type="EMBL" id="SWMS01000004">
    <property type="protein sequence ID" value="TKG71842.1"/>
    <property type="molecule type" value="Genomic_DNA"/>
</dbReference>
<evidence type="ECO:0000313" key="5">
    <source>
        <dbReference type="Proteomes" id="UP000309992"/>
    </source>
</evidence>
<keyword evidence="3" id="KW-0503">Monooxygenase</keyword>
<proteinExistence type="inferred from homology"/>
<dbReference type="PANTHER" id="PTHR24305:SF166">
    <property type="entry name" value="CYTOCHROME P450 12A4, MITOCHONDRIAL-RELATED"/>
    <property type="match status" value="1"/>
</dbReference>
<dbReference type="SUPFAM" id="SSF48264">
    <property type="entry name" value="Cytochrome P450"/>
    <property type="match status" value="1"/>
</dbReference>
<comment type="caution">
    <text evidence="4">The sequence shown here is derived from an EMBL/GenBank/DDBJ whole genome shotgun (WGS) entry which is preliminary data.</text>
</comment>
<comment type="similarity">
    <text evidence="2 3">Belongs to the cytochrome P450 family.</text>
</comment>
<dbReference type="PRINTS" id="PR00385">
    <property type="entry name" value="P450"/>
</dbReference>
<dbReference type="PANTHER" id="PTHR24305">
    <property type="entry name" value="CYTOCHROME P450"/>
    <property type="match status" value="1"/>
</dbReference>
<dbReference type="InterPro" id="IPR001128">
    <property type="entry name" value="Cyt_P450"/>
</dbReference>
<evidence type="ECO:0000256" key="1">
    <source>
        <dbReference type="ARBA" id="ARBA00001971"/>
    </source>
</evidence>
<dbReference type="RefSeq" id="WP_137094620.1">
    <property type="nucleotide sequence ID" value="NZ_SWMS01000004.1"/>
</dbReference>
<dbReference type="PRINTS" id="PR00359">
    <property type="entry name" value="BP450"/>
</dbReference>
<keyword evidence="3" id="KW-0349">Heme</keyword>
<comment type="cofactor">
    <cofactor evidence="1">
        <name>heme</name>
        <dbReference type="ChEBI" id="CHEBI:30413"/>
    </cofactor>
</comment>
<name>A0ABY2S7H8_9PSEU</name>
<keyword evidence="3" id="KW-0479">Metal-binding</keyword>
<keyword evidence="3" id="KW-0560">Oxidoreductase</keyword>
<reference evidence="4 5" key="1">
    <citation type="journal article" date="2015" name="Antonie Van Leeuwenhoek">
        <title>Prauserella endophytica sp. nov., an endophytic actinobacterium isolated from Tamarix taklamakanensis.</title>
        <authorList>
            <person name="Liu J.M."/>
            <person name="Habden X."/>
            <person name="Guo L."/>
            <person name="Tuo L."/>
            <person name="Jiang Z.K."/>
            <person name="Liu S.W."/>
            <person name="Liu X.F."/>
            <person name="Chen L."/>
            <person name="Li R.F."/>
            <person name="Zhang Y.Q."/>
            <person name="Sun C.H."/>
        </authorList>
    </citation>
    <scope>NUCLEOTIDE SEQUENCE [LARGE SCALE GENOMIC DNA]</scope>
    <source>
        <strain evidence="4 5">CGMCC 4.7182</strain>
    </source>
</reference>
<accession>A0ABY2S7H8</accession>
<protein>
    <submittedName>
        <fullName evidence="4">Cytochrome P450</fullName>
    </submittedName>
</protein>
<dbReference type="InterPro" id="IPR017972">
    <property type="entry name" value="Cyt_P450_CS"/>
</dbReference>
<dbReference type="InterPro" id="IPR002397">
    <property type="entry name" value="Cyt_P450_B"/>
</dbReference>
<sequence>MNRTELRMALRTLPFLDSHAHRKEGFLELAGGPHPKLLVWHPEAIDWIFRSDAMLEHPGSRSLRPLLGPGSLLWLDGPRHRAYRKLLSAPLSARRVGDYRPIIQETIDRALASLTPGTVFTVPEWTRRVTLDIASRILLGSDGLSVLREFTAWLERALGSPHRSLAYRLFRGELPRSGSTLDGELVRRARAACPPALASLVVAPDSPLGTVGDGELRDQIVSLLFAGHETTASATAWTVYWLDRDEVLRGDVLAELNSTTDSGADAKAVPLLHATVQEALRITPPVLLAGNRMLTEETHLFGRRLPRGAVLSPSVYLAHRGSDSFHRPDRFDPSRFLDGRPLAQHYLPFGGGTRHCLGSQLGLLETRMIVAALLRRRSLRSTRRRAVKARVRGHAMAPSARLQMKVTACHD</sequence>
<dbReference type="Proteomes" id="UP000309992">
    <property type="component" value="Unassembled WGS sequence"/>
</dbReference>
<dbReference type="Pfam" id="PF00067">
    <property type="entry name" value="p450"/>
    <property type="match status" value="1"/>
</dbReference>
<keyword evidence="5" id="KW-1185">Reference proteome</keyword>
<evidence type="ECO:0000256" key="3">
    <source>
        <dbReference type="RuleBase" id="RU000461"/>
    </source>
</evidence>
<evidence type="ECO:0000313" key="4">
    <source>
        <dbReference type="EMBL" id="TKG71842.1"/>
    </source>
</evidence>
<organism evidence="4 5">
    <name type="scientific">Prauserella endophytica</name>
    <dbReference type="NCBI Taxonomy" id="1592324"/>
    <lineage>
        <taxon>Bacteria</taxon>
        <taxon>Bacillati</taxon>
        <taxon>Actinomycetota</taxon>
        <taxon>Actinomycetes</taxon>
        <taxon>Pseudonocardiales</taxon>
        <taxon>Pseudonocardiaceae</taxon>
        <taxon>Prauserella</taxon>
        <taxon>Prauserella coralliicola group</taxon>
    </lineage>
</organism>
<keyword evidence="3" id="KW-0408">Iron</keyword>
<gene>
    <name evidence="4" type="ORF">FCN18_10140</name>
</gene>
<dbReference type="InterPro" id="IPR050121">
    <property type="entry name" value="Cytochrome_P450_monoxygenase"/>
</dbReference>
<dbReference type="InterPro" id="IPR036396">
    <property type="entry name" value="Cyt_P450_sf"/>
</dbReference>
<dbReference type="PROSITE" id="PS00086">
    <property type="entry name" value="CYTOCHROME_P450"/>
    <property type="match status" value="1"/>
</dbReference>
<dbReference type="Gene3D" id="1.10.630.10">
    <property type="entry name" value="Cytochrome P450"/>
    <property type="match status" value="1"/>
</dbReference>
<evidence type="ECO:0000256" key="2">
    <source>
        <dbReference type="ARBA" id="ARBA00010617"/>
    </source>
</evidence>